<dbReference type="AlphaFoldDB" id="A0AAE1VCX4"/>
<gene>
    <name evidence="2" type="ORF">RND71_016556</name>
</gene>
<accession>A0AAE1VCX4</accession>
<sequence>MFHQLKVGMDNPHGADQDLRLHWSVPCGPNSVITFPDAPWLKPWYWWSWPVLPLGIQWHEQRRQTLGYDAEMPLVMIQTVLYLGIIVMTRPNLSKFCYRREDTKSIFLIRSGLKSIAIWSILAPYIVPFFLIPRTVHPLIGRGILGALLVMAYPWYSDGVREDFLPRLSESAAPAGFNKLY</sequence>
<protein>
    <submittedName>
        <fullName evidence="2">Uncharacterized protein</fullName>
    </submittedName>
</protein>
<feature type="transmembrane region" description="Helical" evidence="1">
    <location>
        <begin position="72"/>
        <end position="93"/>
    </location>
</feature>
<evidence type="ECO:0000313" key="3">
    <source>
        <dbReference type="Proteomes" id="UP001291623"/>
    </source>
</evidence>
<dbReference type="Proteomes" id="UP001291623">
    <property type="component" value="Unassembled WGS sequence"/>
</dbReference>
<feature type="transmembrane region" description="Helical" evidence="1">
    <location>
        <begin position="113"/>
        <end position="132"/>
    </location>
</feature>
<organism evidence="2 3">
    <name type="scientific">Anisodus tanguticus</name>
    <dbReference type="NCBI Taxonomy" id="243964"/>
    <lineage>
        <taxon>Eukaryota</taxon>
        <taxon>Viridiplantae</taxon>
        <taxon>Streptophyta</taxon>
        <taxon>Embryophyta</taxon>
        <taxon>Tracheophyta</taxon>
        <taxon>Spermatophyta</taxon>
        <taxon>Magnoliopsida</taxon>
        <taxon>eudicotyledons</taxon>
        <taxon>Gunneridae</taxon>
        <taxon>Pentapetalae</taxon>
        <taxon>asterids</taxon>
        <taxon>lamiids</taxon>
        <taxon>Solanales</taxon>
        <taxon>Solanaceae</taxon>
        <taxon>Solanoideae</taxon>
        <taxon>Hyoscyameae</taxon>
        <taxon>Anisodus</taxon>
    </lineage>
</organism>
<keyword evidence="3" id="KW-1185">Reference proteome</keyword>
<dbReference type="EMBL" id="JAVYJV010000008">
    <property type="protein sequence ID" value="KAK4365198.1"/>
    <property type="molecule type" value="Genomic_DNA"/>
</dbReference>
<evidence type="ECO:0000256" key="1">
    <source>
        <dbReference type="SAM" id="Phobius"/>
    </source>
</evidence>
<evidence type="ECO:0000313" key="2">
    <source>
        <dbReference type="EMBL" id="KAK4365198.1"/>
    </source>
</evidence>
<keyword evidence="1" id="KW-0812">Transmembrane</keyword>
<name>A0AAE1VCX4_9SOLA</name>
<reference evidence="2" key="1">
    <citation type="submission" date="2023-12" db="EMBL/GenBank/DDBJ databases">
        <title>Genome assembly of Anisodus tanguticus.</title>
        <authorList>
            <person name="Wang Y.-J."/>
        </authorList>
    </citation>
    <scope>NUCLEOTIDE SEQUENCE</scope>
    <source>
        <strain evidence="2">KB-2021</strain>
        <tissue evidence="2">Leaf</tissue>
    </source>
</reference>
<proteinExistence type="predicted"/>
<comment type="caution">
    <text evidence="2">The sequence shown here is derived from an EMBL/GenBank/DDBJ whole genome shotgun (WGS) entry which is preliminary data.</text>
</comment>
<keyword evidence="1" id="KW-0472">Membrane</keyword>
<keyword evidence="1" id="KW-1133">Transmembrane helix</keyword>
<feature type="transmembrane region" description="Helical" evidence="1">
    <location>
        <begin position="139"/>
        <end position="156"/>
    </location>
</feature>